<name>A0A6A6ET47_9PEZI</name>
<dbReference type="EMBL" id="ML994612">
    <property type="protein sequence ID" value="KAF2194193.1"/>
    <property type="molecule type" value="Genomic_DNA"/>
</dbReference>
<organism evidence="1 2">
    <name type="scientific">Zopfia rhizophila CBS 207.26</name>
    <dbReference type="NCBI Taxonomy" id="1314779"/>
    <lineage>
        <taxon>Eukaryota</taxon>
        <taxon>Fungi</taxon>
        <taxon>Dikarya</taxon>
        <taxon>Ascomycota</taxon>
        <taxon>Pezizomycotina</taxon>
        <taxon>Dothideomycetes</taxon>
        <taxon>Dothideomycetes incertae sedis</taxon>
        <taxon>Zopfiaceae</taxon>
        <taxon>Zopfia</taxon>
    </lineage>
</organism>
<sequence>MSNLILFKRLAPYFLASFIKESDGFTTILDSASNRRLAWELPVTLQDCRLFPSLYPTGRYRYIRPGFKLLEFVSIWHGPLAFLFPPSFLCILMAQHDSLSLSNLPTHSTITIMVIKLNATTAMPERIFPVFYFIDSVGWFPELSAVQRRGVLYLLLH</sequence>
<evidence type="ECO:0000313" key="1">
    <source>
        <dbReference type="EMBL" id="KAF2194193.1"/>
    </source>
</evidence>
<gene>
    <name evidence="1" type="ORF">K469DRAFT_193193</name>
</gene>
<dbReference type="Proteomes" id="UP000800200">
    <property type="component" value="Unassembled WGS sequence"/>
</dbReference>
<proteinExistence type="predicted"/>
<protein>
    <submittedName>
        <fullName evidence="1">Uncharacterized protein</fullName>
    </submittedName>
</protein>
<keyword evidence="2" id="KW-1185">Reference proteome</keyword>
<accession>A0A6A6ET47</accession>
<reference evidence="1" key="1">
    <citation type="journal article" date="2020" name="Stud. Mycol.">
        <title>101 Dothideomycetes genomes: a test case for predicting lifestyles and emergence of pathogens.</title>
        <authorList>
            <person name="Haridas S."/>
            <person name="Albert R."/>
            <person name="Binder M."/>
            <person name="Bloem J."/>
            <person name="Labutti K."/>
            <person name="Salamov A."/>
            <person name="Andreopoulos B."/>
            <person name="Baker S."/>
            <person name="Barry K."/>
            <person name="Bills G."/>
            <person name="Bluhm B."/>
            <person name="Cannon C."/>
            <person name="Castanera R."/>
            <person name="Culley D."/>
            <person name="Daum C."/>
            <person name="Ezra D."/>
            <person name="Gonzalez J."/>
            <person name="Henrissat B."/>
            <person name="Kuo A."/>
            <person name="Liang C."/>
            <person name="Lipzen A."/>
            <person name="Lutzoni F."/>
            <person name="Magnuson J."/>
            <person name="Mondo S."/>
            <person name="Nolan M."/>
            <person name="Ohm R."/>
            <person name="Pangilinan J."/>
            <person name="Park H.-J."/>
            <person name="Ramirez L."/>
            <person name="Alfaro M."/>
            <person name="Sun H."/>
            <person name="Tritt A."/>
            <person name="Yoshinaga Y."/>
            <person name="Zwiers L.-H."/>
            <person name="Turgeon B."/>
            <person name="Goodwin S."/>
            <person name="Spatafora J."/>
            <person name="Crous P."/>
            <person name="Grigoriev I."/>
        </authorList>
    </citation>
    <scope>NUCLEOTIDE SEQUENCE</scope>
    <source>
        <strain evidence="1">CBS 207.26</strain>
    </source>
</reference>
<evidence type="ECO:0000313" key="2">
    <source>
        <dbReference type="Proteomes" id="UP000800200"/>
    </source>
</evidence>
<dbReference type="AlphaFoldDB" id="A0A6A6ET47"/>